<comment type="caution">
    <text evidence="2">The sequence shown here is derived from an EMBL/GenBank/DDBJ whole genome shotgun (WGS) entry which is preliminary data.</text>
</comment>
<accession>A0AA38NHY6</accession>
<feature type="transmembrane region" description="Helical" evidence="1">
    <location>
        <begin position="165"/>
        <end position="187"/>
    </location>
</feature>
<evidence type="ECO:0000313" key="3">
    <source>
        <dbReference type="Proteomes" id="UP001163798"/>
    </source>
</evidence>
<protein>
    <submittedName>
        <fullName evidence="2">Uncharacterized protein</fullName>
    </submittedName>
</protein>
<proteinExistence type="predicted"/>
<name>A0AA38NHY6_9AGAR</name>
<reference evidence="2" key="1">
    <citation type="submission" date="2022-08" db="EMBL/GenBank/DDBJ databases">
        <authorList>
            <consortium name="DOE Joint Genome Institute"/>
            <person name="Min B."/>
            <person name="Riley R."/>
            <person name="Sierra-Patev S."/>
            <person name="Naranjo-Ortiz M."/>
            <person name="Looney B."/>
            <person name="Konkel Z."/>
            <person name="Slot J.C."/>
            <person name="Sakamoto Y."/>
            <person name="Steenwyk J.L."/>
            <person name="Rokas A."/>
            <person name="Carro J."/>
            <person name="Camarero S."/>
            <person name="Ferreira P."/>
            <person name="Molpeceres G."/>
            <person name="Ruiz-Duenas F.J."/>
            <person name="Serrano A."/>
            <person name="Henrissat B."/>
            <person name="Drula E."/>
            <person name="Hughes K.W."/>
            <person name="Mata J.L."/>
            <person name="Ishikawa N.K."/>
            <person name="Vargas-Isla R."/>
            <person name="Ushijima S."/>
            <person name="Smith C.A."/>
            <person name="Ahrendt S."/>
            <person name="Andreopoulos W."/>
            <person name="He G."/>
            <person name="Labutti K."/>
            <person name="Lipzen A."/>
            <person name="Ng V."/>
            <person name="Sandor L."/>
            <person name="Barry K."/>
            <person name="Martinez A.T."/>
            <person name="Xiao Y."/>
            <person name="Gibbons J.G."/>
            <person name="Terashima K."/>
            <person name="Hibbett D.S."/>
            <person name="Grigoriev I.V."/>
        </authorList>
    </citation>
    <scope>NUCLEOTIDE SEQUENCE</scope>
    <source>
        <strain evidence="2">TFB10291</strain>
    </source>
</reference>
<keyword evidence="1" id="KW-0812">Transmembrane</keyword>
<feature type="transmembrane region" description="Helical" evidence="1">
    <location>
        <begin position="199"/>
        <end position="224"/>
    </location>
</feature>
<keyword evidence="1" id="KW-0472">Membrane</keyword>
<evidence type="ECO:0000313" key="2">
    <source>
        <dbReference type="EMBL" id="KAJ3782312.1"/>
    </source>
</evidence>
<keyword evidence="3" id="KW-1185">Reference proteome</keyword>
<feature type="transmembrane region" description="Helical" evidence="1">
    <location>
        <begin position="132"/>
        <end position="153"/>
    </location>
</feature>
<organism evidence="2 3">
    <name type="scientific">Lentinula aff. detonsa</name>
    <dbReference type="NCBI Taxonomy" id="2804958"/>
    <lineage>
        <taxon>Eukaryota</taxon>
        <taxon>Fungi</taxon>
        <taxon>Dikarya</taxon>
        <taxon>Basidiomycota</taxon>
        <taxon>Agaricomycotina</taxon>
        <taxon>Agaricomycetes</taxon>
        <taxon>Agaricomycetidae</taxon>
        <taxon>Agaricales</taxon>
        <taxon>Marasmiineae</taxon>
        <taxon>Omphalotaceae</taxon>
        <taxon>Lentinula</taxon>
    </lineage>
</organism>
<keyword evidence="1" id="KW-1133">Transmembrane helix</keyword>
<dbReference type="Proteomes" id="UP001163798">
    <property type="component" value="Unassembled WGS sequence"/>
</dbReference>
<evidence type="ECO:0000256" key="1">
    <source>
        <dbReference type="SAM" id="Phobius"/>
    </source>
</evidence>
<gene>
    <name evidence="2" type="ORF">GGU10DRAFT_335664</name>
</gene>
<sequence>MPVDMFQSYENDDAGFEFNSLANQTIKATQDIRDHGGQLEANNTQELASISTLGTSNNQKNCQTIHTQSEHLNTANDTEKQIDSDVRVRHSQSLHFSNSLFWPILVNKDNSSLDDEQKIQIRWNVSYYADTIFALMFGLGALVYTAVAAKLAWNIITLCQQNLRIHNWVLGTLISGASALAFCLIYGMPLDYVQEFPTLFVWVTVLIGASIIVFIVGELSISIFSK</sequence>
<dbReference type="AlphaFoldDB" id="A0AA38NHY6"/>
<dbReference type="EMBL" id="MU793485">
    <property type="protein sequence ID" value="KAJ3782312.1"/>
    <property type="molecule type" value="Genomic_DNA"/>
</dbReference>